<evidence type="ECO:0000256" key="2">
    <source>
        <dbReference type="ARBA" id="ARBA00004123"/>
    </source>
</evidence>
<sequence length="430" mass="48830">MVHTSMRKHLINSLLKSINDDMVLLAVSMAMDVDYYSDDESDEELNDIVSTLNQIEDKAHALLSIQLHRYLNPQVPIEKAPHISDFLLHRLEDNRFKQEFRMRRDPFMKLCDLIRCNQVFQNNSNNSQRPVEEQMMVTLKRLGCFGNGASVGMLARFFQIGEGTVELYTNRCIMAIIAIQGQFLSWPNAEARQELSDEYEDQGFKGCVGVIDGSLIIVQNRPKLDGPDYYTRKGLYGISTLLVCDNNKKIQYVSTGWPGCSHDQRLMANCGLNQSPSDFFSSGQYLLADSAFSITATTVPAFKRAKNKDLTKEQHEFNRHLSGVRVIIENCIGLLKNRFQSLKGLRLRLSNNKDLNRINAWIIACSVLHNYLIHNDTEDPDISDDPLQQGRLEAPDSEADQFTSGTAAGIRKRNEVMVRALAFRERGEDV</sequence>
<dbReference type="PANTHER" id="PTHR22930">
    <property type="match status" value="1"/>
</dbReference>
<dbReference type="EMBL" id="LAVV01001109">
    <property type="protein sequence ID" value="KNZ63814.1"/>
    <property type="molecule type" value="Genomic_DNA"/>
</dbReference>
<evidence type="ECO:0000256" key="6">
    <source>
        <dbReference type="ARBA" id="ARBA00022801"/>
    </source>
</evidence>
<dbReference type="PANTHER" id="PTHR22930:SF85">
    <property type="entry name" value="GH03217P-RELATED"/>
    <property type="match status" value="1"/>
</dbReference>
<dbReference type="InterPro" id="IPR027806">
    <property type="entry name" value="HARBI1_dom"/>
</dbReference>
<keyword evidence="6" id="KW-0378">Hydrolase</keyword>
<accession>A0A0L6VSZ7</accession>
<evidence type="ECO:0000256" key="7">
    <source>
        <dbReference type="ARBA" id="ARBA00023242"/>
    </source>
</evidence>
<comment type="similarity">
    <text evidence="3">Belongs to the HARBI1 family.</text>
</comment>
<reference evidence="11 12" key="1">
    <citation type="submission" date="2015-08" db="EMBL/GenBank/DDBJ databases">
        <title>Next Generation Sequencing and Analysis of the Genome of Puccinia sorghi L Schw, the Causal Agent of Maize Common Rust.</title>
        <authorList>
            <person name="Rochi L."/>
            <person name="Burguener G."/>
            <person name="Darino M."/>
            <person name="Turjanski A."/>
            <person name="Kreff E."/>
            <person name="Dieguez M.J."/>
            <person name="Sacco F."/>
        </authorList>
    </citation>
    <scope>NUCLEOTIDE SEQUENCE [LARGE SCALE GENOMIC DNA]</scope>
    <source>
        <strain evidence="11 12">RO10H11247</strain>
    </source>
</reference>
<evidence type="ECO:0000313" key="12">
    <source>
        <dbReference type="Proteomes" id="UP000037035"/>
    </source>
</evidence>
<dbReference type="GO" id="GO:0004518">
    <property type="term" value="F:nuclease activity"/>
    <property type="evidence" value="ECO:0007669"/>
    <property type="project" value="UniProtKB-KW"/>
</dbReference>
<dbReference type="Pfam" id="PF13359">
    <property type="entry name" value="DDE_Tnp_4"/>
    <property type="match status" value="1"/>
</dbReference>
<evidence type="ECO:0000256" key="4">
    <source>
        <dbReference type="ARBA" id="ARBA00022722"/>
    </source>
</evidence>
<evidence type="ECO:0000313" key="11">
    <source>
        <dbReference type="EMBL" id="KNZ63814.1"/>
    </source>
</evidence>
<keyword evidence="12" id="KW-1185">Reference proteome</keyword>
<dbReference type="Proteomes" id="UP000037035">
    <property type="component" value="Unassembled WGS sequence"/>
</dbReference>
<comment type="cofactor">
    <cofactor evidence="1">
        <name>a divalent metal cation</name>
        <dbReference type="ChEBI" id="CHEBI:60240"/>
    </cofactor>
</comment>
<dbReference type="OrthoDB" id="5540949at2759"/>
<dbReference type="AlphaFoldDB" id="A0A0L6VSZ7"/>
<evidence type="ECO:0000256" key="1">
    <source>
        <dbReference type="ARBA" id="ARBA00001968"/>
    </source>
</evidence>
<gene>
    <name evidence="11" type="ORF">VP01_1099g4</name>
</gene>
<dbReference type="GO" id="GO:0046872">
    <property type="term" value="F:metal ion binding"/>
    <property type="evidence" value="ECO:0007669"/>
    <property type="project" value="UniProtKB-KW"/>
</dbReference>
<proteinExistence type="inferred from homology"/>
<evidence type="ECO:0000259" key="9">
    <source>
        <dbReference type="Pfam" id="PF13359"/>
    </source>
</evidence>
<keyword evidence="4" id="KW-0540">Nuclease</keyword>
<protein>
    <submittedName>
        <fullName evidence="11">Uncharacterized protein</fullName>
    </submittedName>
</protein>
<feature type="region of interest" description="Disordered" evidence="8">
    <location>
        <begin position="379"/>
        <end position="405"/>
    </location>
</feature>
<dbReference type="InterPro" id="IPR045249">
    <property type="entry name" value="HARBI1-like"/>
</dbReference>
<evidence type="ECO:0000259" key="10">
    <source>
        <dbReference type="Pfam" id="PF26138"/>
    </source>
</evidence>
<name>A0A0L6VSZ7_9BASI</name>
<comment type="subcellular location">
    <subcellularLocation>
        <location evidence="2">Nucleus</location>
    </subcellularLocation>
</comment>
<dbReference type="VEuPathDB" id="FungiDB:VP01_1099g4"/>
<dbReference type="GO" id="GO:0005634">
    <property type="term" value="C:nucleus"/>
    <property type="evidence" value="ECO:0007669"/>
    <property type="project" value="UniProtKB-SubCell"/>
</dbReference>
<keyword evidence="7" id="KW-0539">Nucleus</keyword>
<dbReference type="InterPro" id="IPR058353">
    <property type="entry name" value="DUF8040"/>
</dbReference>
<feature type="domain" description="DUF8040" evidence="10">
    <location>
        <begin position="93"/>
        <end position="177"/>
    </location>
</feature>
<organism evidence="11 12">
    <name type="scientific">Puccinia sorghi</name>
    <dbReference type="NCBI Taxonomy" id="27349"/>
    <lineage>
        <taxon>Eukaryota</taxon>
        <taxon>Fungi</taxon>
        <taxon>Dikarya</taxon>
        <taxon>Basidiomycota</taxon>
        <taxon>Pucciniomycotina</taxon>
        <taxon>Pucciniomycetes</taxon>
        <taxon>Pucciniales</taxon>
        <taxon>Pucciniaceae</taxon>
        <taxon>Puccinia</taxon>
    </lineage>
</organism>
<feature type="domain" description="DDE Tnp4" evidence="9">
    <location>
        <begin position="211"/>
        <end position="370"/>
    </location>
</feature>
<dbReference type="Pfam" id="PF26138">
    <property type="entry name" value="DUF8040"/>
    <property type="match status" value="1"/>
</dbReference>
<keyword evidence="5" id="KW-0479">Metal-binding</keyword>
<evidence type="ECO:0000256" key="3">
    <source>
        <dbReference type="ARBA" id="ARBA00006958"/>
    </source>
</evidence>
<evidence type="ECO:0000256" key="5">
    <source>
        <dbReference type="ARBA" id="ARBA00022723"/>
    </source>
</evidence>
<comment type="caution">
    <text evidence="11">The sequence shown here is derived from an EMBL/GenBank/DDBJ whole genome shotgun (WGS) entry which is preliminary data.</text>
</comment>
<dbReference type="GO" id="GO:0016787">
    <property type="term" value="F:hydrolase activity"/>
    <property type="evidence" value="ECO:0007669"/>
    <property type="project" value="UniProtKB-KW"/>
</dbReference>
<evidence type="ECO:0000256" key="8">
    <source>
        <dbReference type="SAM" id="MobiDB-lite"/>
    </source>
</evidence>